<sequence>MSVKIKLLKTSTYQILHQAAGILKKQMQNFKSARKECPAPHDINQDEFLKQFDKSYKKNFCQFGLRLYVYHLVRSGQLLGLLYKIGISCTCNDIRQLTTNIGKQRINLTQFMYLPPGVQVVDNKIKNFDLNEDTIDGKNTTHCMGMVTEI</sequence>
<name>A0AAN7V742_9COLE</name>
<evidence type="ECO:0000313" key="2">
    <source>
        <dbReference type="Proteomes" id="UP001329430"/>
    </source>
</evidence>
<organism evidence="1 2">
    <name type="scientific">Pyrocoelia pectoralis</name>
    <dbReference type="NCBI Taxonomy" id="417401"/>
    <lineage>
        <taxon>Eukaryota</taxon>
        <taxon>Metazoa</taxon>
        <taxon>Ecdysozoa</taxon>
        <taxon>Arthropoda</taxon>
        <taxon>Hexapoda</taxon>
        <taxon>Insecta</taxon>
        <taxon>Pterygota</taxon>
        <taxon>Neoptera</taxon>
        <taxon>Endopterygota</taxon>
        <taxon>Coleoptera</taxon>
        <taxon>Polyphaga</taxon>
        <taxon>Elateriformia</taxon>
        <taxon>Elateroidea</taxon>
        <taxon>Lampyridae</taxon>
        <taxon>Lampyrinae</taxon>
        <taxon>Pyrocoelia</taxon>
    </lineage>
</organism>
<dbReference type="Proteomes" id="UP001329430">
    <property type="component" value="Chromosome 10"/>
</dbReference>
<gene>
    <name evidence="1" type="ORF">RI129_012844</name>
</gene>
<comment type="caution">
    <text evidence="1">The sequence shown here is derived from an EMBL/GenBank/DDBJ whole genome shotgun (WGS) entry which is preliminary data.</text>
</comment>
<keyword evidence="2" id="KW-1185">Reference proteome</keyword>
<reference evidence="1 2" key="1">
    <citation type="journal article" date="2024" name="Insects">
        <title>An Improved Chromosome-Level Genome Assembly of the Firefly Pyrocoelia pectoralis.</title>
        <authorList>
            <person name="Fu X."/>
            <person name="Meyer-Rochow V.B."/>
            <person name="Ballantyne L."/>
            <person name="Zhu X."/>
        </authorList>
    </citation>
    <scope>NUCLEOTIDE SEQUENCE [LARGE SCALE GENOMIC DNA]</scope>
    <source>
        <strain evidence="1">XCY_ONT2</strain>
    </source>
</reference>
<dbReference type="EMBL" id="JAVRBK010000010">
    <property type="protein sequence ID" value="KAK5638549.1"/>
    <property type="molecule type" value="Genomic_DNA"/>
</dbReference>
<proteinExistence type="predicted"/>
<accession>A0AAN7V742</accession>
<dbReference type="AlphaFoldDB" id="A0AAN7V742"/>
<evidence type="ECO:0000313" key="1">
    <source>
        <dbReference type="EMBL" id="KAK5638549.1"/>
    </source>
</evidence>
<protein>
    <submittedName>
        <fullName evidence="1">Uncharacterized protein</fullName>
    </submittedName>
</protein>